<reference evidence="2" key="1">
    <citation type="journal article" date="2020" name="Nature">
        <title>Giant virus diversity and host interactions through global metagenomics.</title>
        <authorList>
            <person name="Schulz F."/>
            <person name="Roux S."/>
            <person name="Paez-Espino D."/>
            <person name="Jungbluth S."/>
            <person name="Walsh D.A."/>
            <person name="Denef V.J."/>
            <person name="McMahon K.D."/>
            <person name="Konstantinidis K.T."/>
            <person name="Eloe-Fadrosh E.A."/>
            <person name="Kyrpides N.C."/>
            <person name="Woyke T."/>
        </authorList>
    </citation>
    <scope>NUCLEOTIDE SEQUENCE</scope>
    <source>
        <strain evidence="2">GVMAG-M-3300024261-8</strain>
    </source>
</reference>
<evidence type="ECO:0000259" key="1">
    <source>
        <dbReference type="PROSITE" id="PS50879"/>
    </source>
</evidence>
<accession>A0A6C0IQR7</accession>
<dbReference type="Gene3D" id="3.30.420.10">
    <property type="entry name" value="Ribonuclease H-like superfamily/Ribonuclease H"/>
    <property type="match status" value="1"/>
</dbReference>
<dbReference type="PANTHER" id="PTHR46387">
    <property type="entry name" value="POLYNUCLEOTIDYL TRANSFERASE, RIBONUCLEASE H-LIKE SUPERFAMILY PROTEIN"/>
    <property type="match status" value="1"/>
</dbReference>
<sequence>MNQSVYTLYFDGCSKGNPGKAGAGYVIYKDNEEISYKSIYVGEKETNNKAEYMGIFEGLRYAVENDIKHIHVKGDSNLVIKQLRGEYKVKSENIMNIYQQTKRLCEQFETITLEHVYRKDNARADHLANLGLDQQL</sequence>
<proteinExistence type="predicted"/>
<name>A0A6C0IQR7_9ZZZZ</name>
<protein>
    <recommendedName>
        <fullName evidence="1">RNase H type-1 domain-containing protein</fullName>
    </recommendedName>
</protein>
<dbReference type="CDD" id="cd09279">
    <property type="entry name" value="RNase_HI_like"/>
    <property type="match status" value="1"/>
</dbReference>
<dbReference type="GO" id="GO:0004523">
    <property type="term" value="F:RNA-DNA hybrid ribonuclease activity"/>
    <property type="evidence" value="ECO:0007669"/>
    <property type="project" value="InterPro"/>
</dbReference>
<feature type="domain" description="RNase H type-1" evidence="1">
    <location>
        <begin position="2"/>
        <end position="133"/>
    </location>
</feature>
<evidence type="ECO:0000313" key="2">
    <source>
        <dbReference type="EMBL" id="QHT95342.1"/>
    </source>
</evidence>
<dbReference type="Pfam" id="PF13456">
    <property type="entry name" value="RVT_3"/>
    <property type="match status" value="1"/>
</dbReference>
<dbReference type="PROSITE" id="PS50879">
    <property type="entry name" value="RNASE_H_1"/>
    <property type="match status" value="1"/>
</dbReference>
<dbReference type="PANTHER" id="PTHR46387:SF47">
    <property type="entry name" value="OS08G0481175 PROTEIN"/>
    <property type="match status" value="1"/>
</dbReference>
<dbReference type="GO" id="GO:0003676">
    <property type="term" value="F:nucleic acid binding"/>
    <property type="evidence" value="ECO:0007669"/>
    <property type="project" value="InterPro"/>
</dbReference>
<dbReference type="AlphaFoldDB" id="A0A6C0IQR7"/>
<dbReference type="FunFam" id="3.30.420.10:FF:000076">
    <property type="entry name" value="RBR-type E3 ubiquitin transferase"/>
    <property type="match status" value="1"/>
</dbReference>
<dbReference type="InterPro" id="IPR012337">
    <property type="entry name" value="RNaseH-like_sf"/>
</dbReference>
<dbReference type="EMBL" id="MN740240">
    <property type="protein sequence ID" value="QHT95342.1"/>
    <property type="molecule type" value="Genomic_DNA"/>
</dbReference>
<dbReference type="InterPro" id="IPR036397">
    <property type="entry name" value="RNaseH_sf"/>
</dbReference>
<dbReference type="InterPro" id="IPR002156">
    <property type="entry name" value="RNaseH_domain"/>
</dbReference>
<organism evidence="2">
    <name type="scientific">viral metagenome</name>
    <dbReference type="NCBI Taxonomy" id="1070528"/>
    <lineage>
        <taxon>unclassified sequences</taxon>
        <taxon>metagenomes</taxon>
        <taxon>organismal metagenomes</taxon>
    </lineage>
</organism>
<dbReference type="SUPFAM" id="SSF53098">
    <property type="entry name" value="Ribonuclease H-like"/>
    <property type="match status" value="1"/>
</dbReference>